<reference evidence="1 2" key="1">
    <citation type="journal article" date="2022" name="Plant J.">
        <title>Chromosome-level genome of Camellia lanceoleosa provides a valuable resource for understanding genome evolution and self-incompatibility.</title>
        <authorList>
            <person name="Gong W."/>
            <person name="Xiao S."/>
            <person name="Wang L."/>
            <person name="Liao Z."/>
            <person name="Chang Y."/>
            <person name="Mo W."/>
            <person name="Hu G."/>
            <person name="Li W."/>
            <person name="Zhao G."/>
            <person name="Zhu H."/>
            <person name="Hu X."/>
            <person name="Ji K."/>
            <person name="Xiang X."/>
            <person name="Song Q."/>
            <person name="Yuan D."/>
            <person name="Jin S."/>
            <person name="Zhang L."/>
        </authorList>
    </citation>
    <scope>NUCLEOTIDE SEQUENCE [LARGE SCALE GENOMIC DNA]</scope>
    <source>
        <strain evidence="1">SQ_2022a</strain>
    </source>
</reference>
<proteinExistence type="predicted"/>
<dbReference type="EMBL" id="CM045763">
    <property type="protein sequence ID" value="KAI8024286.1"/>
    <property type="molecule type" value="Genomic_DNA"/>
</dbReference>
<comment type="caution">
    <text evidence="1">The sequence shown here is derived from an EMBL/GenBank/DDBJ whole genome shotgun (WGS) entry which is preliminary data.</text>
</comment>
<keyword evidence="2" id="KW-1185">Reference proteome</keyword>
<organism evidence="1 2">
    <name type="scientific">Camellia lanceoleosa</name>
    <dbReference type="NCBI Taxonomy" id="1840588"/>
    <lineage>
        <taxon>Eukaryota</taxon>
        <taxon>Viridiplantae</taxon>
        <taxon>Streptophyta</taxon>
        <taxon>Embryophyta</taxon>
        <taxon>Tracheophyta</taxon>
        <taxon>Spermatophyta</taxon>
        <taxon>Magnoliopsida</taxon>
        <taxon>eudicotyledons</taxon>
        <taxon>Gunneridae</taxon>
        <taxon>Pentapetalae</taxon>
        <taxon>asterids</taxon>
        <taxon>Ericales</taxon>
        <taxon>Theaceae</taxon>
        <taxon>Camellia</taxon>
    </lineage>
</organism>
<accession>A0ACC0IFB9</accession>
<evidence type="ECO:0000313" key="2">
    <source>
        <dbReference type="Proteomes" id="UP001060215"/>
    </source>
</evidence>
<evidence type="ECO:0000313" key="1">
    <source>
        <dbReference type="EMBL" id="KAI8024286.1"/>
    </source>
</evidence>
<gene>
    <name evidence="1" type="ORF">LOK49_LG03G01897</name>
</gene>
<name>A0ACC0IFB9_9ERIC</name>
<protein>
    <submittedName>
        <fullName evidence="1">Serine acetyltransferase 5</fullName>
    </submittedName>
</protein>
<sequence>MRWESVRWKKQSRPDAFCLDMPRELRIAIVPYSPTAHGFFAGKAVVESVPTDSFLLKPVHVWMCSNGVKFGIFKFFHRLVMIQGNKLCSSTLLYDLCLNTFSSDSSLHSATVADLCAARTRPQLDFRLT</sequence>
<dbReference type="Proteomes" id="UP001060215">
    <property type="component" value="Chromosome 6"/>
</dbReference>